<name>A0A1L0BRI9_9ASCO</name>
<dbReference type="AlphaFoldDB" id="A0A1L0BRI9"/>
<dbReference type="Pfam" id="PF00155">
    <property type="entry name" value="Aminotran_1_2"/>
    <property type="match status" value="1"/>
</dbReference>
<sequence length="517" mass="57769">MSHLISNRAKSRSRTHFALVNLKDAPEGFVPHENPLVLDGGMPNAGFFPLESIQLNVVDYPFQKSLQLPVGNTSLENLSISNGSNGTLVDEWLKVAGDNPSKNRVIIPKKLDNPNVIDLSRGLQYSEVEGIPQLLKFTRDLIKRAHAPQYDEWTTVLSGGAGDGLNKAADAFLDEGDVILIEEFTFTPFLQNVNNSGAIPVPIKLDLDPTPDKSKGIDLEYLTDLLENWDERKPELKGKKPKALYTIASGQNPTGFTQDLEFRKKVYALAEKHDFAIIEDDPYGYLTLPPYVKPEGLHKLNDFLTIEDYLKDHLVPSYLTVDTSGRVLRIETFSKLFAPGLRLGFLVGHKDVIGAVANYANVVTRSSSGTSQLIVNNVIEQSFGGVDGWLNWVLKMRLTYTNRRNVLLHGLYTLKAYEAGYIDLIDPRAGMFVSVIVNFPEGTDVLKKIDLLQWKFRAYGVRVVSGIKMAIDKDFSLERGNFYRLTFAPASNDEELAEGAKRFADAVYDFFQKGLEY</sequence>
<dbReference type="InterPro" id="IPR050859">
    <property type="entry name" value="Class-I_PLP-dep_aminotransf"/>
</dbReference>
<protein>
    <submittedName>
        <fullName evidence="7">CIC11C00000006005</fullName>
    </submittedName>
</protein>
<proteinExistence type="inferred from homology"/>
<keyword evidence="5" id="KW-0663">Pyridoxal phosphate</keyword>
<dbReference type="EMBL" id="LT635766">
    <property type="protein sequence ID" value="SGZ53859.1"/>
    <property type="molecule type" value="Genomic_DNA"/>
</dbReference>
<dbReference type="GO" id="GO:0009074">
    <property type="term" value="P:aromatic amino acid family catabolic process"/>
    <property type="evidence" value="ECO:0007669"/>
    <property type="project" value="TreeGrafter"/>
</dbReference>
<feature type="domain" description="Aminotransferase class I/classII large" evidence="6">
    <location>
        <begin position="119"/>
        <end position="502"/>
    </location>
</feature>
<evidence type="ECO:0000256" key="1">
    <source>
        <dbReference type="ARBA" id="ARBA00001933"/>
    </source>
</evidence>
<dbReference type="InterPro" id="IPR015424">
    <property type="entry name" value="PyrdxlP-dep_Trfase"/>
</dbReference>
<evidence type="ECO:0000256" key="5">
    <source>
        <dbReference type="ARBA" id="ARBA00022898"/>
    </source>
</evidence>
<evidence type="ECO:0000256" key="4">
    <source>
        <dbReference type="ARBA" id="ARBA00022679"/>
    </source>
</evidence>
<evidence type="ECO:0000313" key="7">
    <source>
        <dbReference type="EMBL" id="SGZ53859.1"/>
    </source>
</evidence>
<dbReference type="GO" id="GO:0047536">
    <property type="term" value="F:2-aminoadipate transaminase activity"/>
    <property type="evidence" value="ECO:0007669"/>
    <property type="project" value="TreeGrafter"/>
</dbReference>
<evidence type="ECO:0000256" key="3">
    <source>
        <dbReference type="ARBA" id="ARBA00022576"/>
    </source>
</evidence>
<evidence type="ECO:0000256" key="2">
    <source>
        <dbReference type="ARBA" id="ARBA00007441"/>
    </source>
</evidence>
<dbReference type="GO" id="GO:0008793">
    <property type="term" value="F:aromatic-amino-acid transaminase activity"/>
    <property type="evidence" value="ECO:0007669"/>
    <property type="project" value="TreeGrafter"/>
</dbReference>
<comment type="cofactor">
    <cofactor evidence="1">
        <name>pyridoxal 5'-phosphate</name>
        <dbReference type="ChEBI" id="CHEBI:597326"/>
    </cofactor>
</comment>
<dbReference type="GO" id="GO:0019878">
    <property type="term" value="P:lysine biosynthetic process via aminoadipic acid"/>
    <property type="evidence" value="ECO:0007669"/>
    <property type="project" value="TreeGrafter"/>
</dbReference>
<dbReference type="PANTHER" id="PTHR42790:SF2">
    <property type="entry name" value="AROMATIC AMINO ACID AMINOTRANSFERASE 2"/>
    <property type="match status" value="1"/>
</dbReference>
<dbReference type="InterPro" id="IPR004839">
    <property type="entry name" value="Aminotransferase_I/II_large"/>
</dbReference>
<dbReference type="Gene3D" id="3.40.640.10">
    <property type="entry name" value="Type I PLP-dependent aspartate aminotransferase-like (Major domain)"/>
    <property type="match status" value="1"/>
</dbReference>
<dbReference type="Proteomes" id="UP000182259">
    <property type="component" value="Chromosome III"/>
</dbReference>
<keyword evidence="4" id="KW-0808">Transferase</keyword>
<reference evidence="7 8" key="1">
    <citation type="submission" date="2016-10" db="EMBL/GenBank/DDBJ databases">
        <authorList>
            <person name="de Groot N.N."/>
        </authorList>
    </citation>
    <scope>NUCLEOTIDE SEQUENCE [LARGE SCALE GENOMIC DNA]</scope>
    <source>
        <strain evidence="7 8">PYCC 4715</strain>
    </source>
</reference>
<comment type="similarity">
    <text evidence="2">Belongs to the class-I pyridoxal-phosphate-dependent aminotransferase family.</text>
</comment>
<dbReference type="PANTHER" id="PTHR42790">
    <property type="entry name" value="AMINOTRANSFERASE"/>
    <property type="match status" value="1"/>
</dbReference>
<dbReference type="CDD" id="cd00609">
    <property type="entry name" value="AAT_like"/>
    <property type="match status" value="1"/>
</dbReference>
<dbReference type="GO" id="GO:0006571">
    <property type="term" value="P:tyrosine biosynthetic process"/>
    <property type="evidence" value="ECO:0007669"/>
    <property type="project" value="TreeGrafter"/>
</dbReference>
<keyword evidence="3" id="KW-0032">Aminotransferase</keyword>
<dbReference type="GO" id="GO:0030170">
    <property type="term" value="F:pyridoxal phosphate binding"/>
    <property type="evidence" value="ECO:0007669"/>
    <property type="project" value="InterPro"/>
</dbReference>
<accession>A0A1L0BRI9</accession>
<organism evidence="7 8">
    <name type="scientific">Sungouiella intermedia</name>
    <dbReference type="NCBI Taxonomy" id="45354"/>
    <lineage>
        <taxon>Eukaryota</taxon>
        <taxon>Fungi</taxon>
        <taxon>Dikarya</taxon>
        <taxon>Ascomycota</taxon>
        <taxon>Saccharomycotina</taxon>
        <taxon>Pichiomycetes</taxon>
        <taxon>Metschnikowiaceae</taxon>
        <taxon>Sungouiella</taxon>
    </lineage>
</organism>
<dbReference type="SUPFAM" id="SSF53383">
    <property type="entry name" value="PLP-dependent transferases"/>
    <property type="match status" value="1"/>
</dbReference>
<evidence type="ECO:0000313" key="8">
    <source>
        <dbReference type="Proteomes" id="UP000182259"/>
    </source>
</evidence>
<evidence type="ECO:0000259" key="6">
    <source>
        <dbReference type="Pfam" id="PF00155"/>
    </source>
</evidence>
<dbReference type="InterPro" id="IPR015421">
    <property type="entry name" value="PyrdxlP-dep_Trfase_major"/>
</dbReference>
<gene>
    <name evidence="7" type="ORF">SAMEA4029009_CIC11G00000006005</name>
</gene>